<organism evidence="1 2">
    <name type="scientific">Methylorubrum populi</name>
    <dbReference type="NCBI Taxonomy" id="223967"/>
    <lineage>
        <taxon>Bacteria</taxon>
        <taxon>Pseudomonadati</taxon>
        <taxon>Pseudomonadota</taxon>
        <taxon>Alphaproteobacteria</taxon>
        <taxon>Hyphomicrobiales</taxon>
        <taxon>Methylobacteriaceae</taxon>
        <taxon>Methylorubrum</taxon>
    </lineage>
</organism>
<evidence type="ECO:0000313" key="1">
    <source>
        <dbReference type="EMBL" id="KAB7782892.1"/>
    </source>
</evidence>
<name>A0A833MV49_9HYPH</name>
<protein>
    <submittedName>
        <fullName evidence="1">Uncharacterized protein</fullName>
    </submittedName>
</protein>
<dbReference type="AlphaFoldDB" id="A0A833MV49"/>
<evidence type="ECO:0000313" key="2">
    <source>
        <dbReference type="Proteomes" id="UP000469949"/>
    </source>
</evidence>
<gene>
    <name evidence="1" type="ORF">F8B43_4186</name>
</gene>
<proteinExistence type="predicted"/>
<dbReference type="RefSeq" id="WP_246696021.1">
    <property type="nucleotide sequence ID" value="NZ_WEKV01000018.1"/>
</dbReference>
<dbReference type="Proteomes" id="UP000469949">
    <property type="component" value="Unassembled WGS sequence"/>
</dbReference>
<comment type="caution">
    <text evidence="1">The sequence shown here is derived from an EMBL/GenBank/DDBJ whole genome shotgun (WGS) entry which is preliminary data.</text>
</comment>
<accession>A0A833MV49</accession>
<sequence>MKSERLMPRQRHLSWSTALQGLRADRAQVPAGFLGARGRIEVAARLGKVVLVKADGSFNRAGIMAAAAAAAKEHQRVYGSTWVAAMSVALKACWQAARTTRAKVAH</sequence>
<dbReference type="EMBL" id="WEKV01000018">
    <property type="protein sequence ID" value="KAB7782892.1"/>
    <property type="molecule type" value="Genomic_DNA"/>
</dbReference>
<reference evidence="1 2" key="1">
    <citation type="submission" date="2019-10" db="EMBL/GenBank/DDBJ databases">
        <title>Draft Genome Sequence of the Caffeine Degrading Methylotroph Methylorubrum populi PINKEL.</title>
        <authorList>
            <person name="Dawson S.C."/>
            <person name="Zhang X."/>
            <person name="Wright M.E."/>
            <person name="Sharma G."/>
            <person name="Langner J.T."/>
            <person name="Ditty J.L."/>
            <person name="Subuyuj G.A."/>
        </authorList>
    </citation>
    <scope>NUCLEOTIDE SEQUENCE [LARGE SCALE GENOMIC DNA]</scope>
    <source>
        <strain evidence="1 2">Pinkel</strain>
    </source>
</reference>